<dbReference type="InterPro" id="IPR027417">
    <property type="entry name" value="P-loop_NTPase"/>
</dbReference>
<evidence type="ECO:0000256" key="6">
    <source>
        <dbReference type="ARBA" id="ARBA00022840"/>
    </source>
</evidence>
<evidence type="ECO:0000256" key="3">
    <source>
        <dbReference type="ARBA" id="ARBA00022448"/>
    </source>
</evidence>
<dbReference type="GO" id="GO:0042626">
    <property type="term" value="F:ATPase-coupled transmembrane transporter activity"/>
    <property type="evidence" value="ECO:0007669"/>
    <property type="project" value="TreeGrafter"/>
</dbReference>
<keyword evidence="4" id="KW-1003">Cell membrane</keyword>
<reference evidence="10 11" key="1">
    <citation type="journal article" date="2015" name="Int. J. Syst. Evol. Microbiol.">
        <title>Sporolactobacillus shoreae sp. nov. and Sporolactobacillus spathodeae sp. nov., two spore-forming lactic acid bacteria isolated from tree barks in Thailand.</title>
        <authorList>
            <person name="Thamacharoensuk T."/>
            <person name="Kitahara M."/>
            <person name="Ohkuma M."/>
            <person name="Thongchul N."/>
            <person name="Tanasupawat S."/>
        </authorList>
    </citation>
    <scope>NUCLEOTIDE SEQUENCE [LARGE SCALE GENOMIC DNA]</scope>
    <source>
        <strain evidence="10 11">BK92</strain>
    </source>
</reference>
<accession>A0A4Z0GKC0</accession>
<protein>
    <submittedName>
        <fullName evidence="10">ABC transporter ATP-binding protein</fullName>
    </submittedName>
</protein>
<keyword evidence="11" id="KW-1185">Reference proteome</keyword>
<keyword evidence="6 10" id="KW-0067">ATP-binding</keyword>
<name>A0A4Z0GKC0_9BACL</name>
<evidence type="ECO:0000313" key="10">
    <source>
        <dbReference type="EMBL" id="TGA96445.1"/>
    </source>
</evidence>
<keyword evidence="5" id="KW-0547">Nucleotide-binding</keyword>
<dbReference type="AlphaFoldDB" id="A0A4Z0GKC0"/>
<dbReference type="Pfam" id="PF00005">
    <property type="entry name" value="ABC_tran"/>
    <property type="match status" value="1"/>
</dbReference>
<evidence type="ECO:0000256" key="5">
    <source>
        <dbReference type="ARBA" id="ARBA00022741"/>
    </source>
</evidence>
<dbReference type="EMBL" id="SRJD01000024">
    <property type="protein sequence ID" value="TGA96445.1"/>
    <property type="molecule type" value="Genomic_DNA"/>
</dbReference>
<dbReference type="PANTHER" id="PTHR43553">
    <property type="entry name" value="HEAVY METAL TRANSPORTER"/>
    <property type="match status" value="1"/>
</dbReference>
<comment type="similarity">
    <text evidence="2">Belongs to the ABC transporter superfamily.</text>
</comment>
<sequence length="242" mass="27298">MIELKNISYAYPNQSQALSDVSLRVEQGEAIALIGANGSGKSTLMKLINGLILADSGEYLFHGTAINAKKLKDKKFARQFHKKVGFIFQNPDTQLFCSSVHDEIAFGLNQMGMAESEVRQRVEDTMELLQISELSDREPYHLSGGEKKRVAIAAAVALNPDVYVFDEPMNNLDPKTKRFLRQFMIRLNQSGKTIICSTHDFAYVDGIFQQAAVFSASHRLIRVDDYEKVMRDKDFLVEQNII</sequence>
<dbReference type="PROSITE" id="PS50893">
    <property type="entry name" value="ABC_TRANSPORTER_2"/>
    <property type="match status" value="1"/>
</dbReference>
<dbReference type="InterPro" id="IPR050095">
    <property type="entry name" value="ECF_ABC_transporter_ATP-bd"/>
</dbReference>
<dbReference type="OrthoDB" id="501320at2"/>
<dbReference type="RefSeq" id="WP_135349674.1">
    <property type="nucleotide sequence ID" value="NZ_SRJD01000024.1"/>
</dbReference>
<evidence type="ECO:0000256" key="8">
    <source>
        <dbReference type="ARBA" id="ARBA00023136"/>
    </source>
</evidence>
<gene>
    <name evidence="10" type="ORF">E4665_15335</name>
</gene>
<evidence type="ECO:0000256" key="4">
    <source>
        <dbReference type="ARBA" id="ARBA00022475"/>
    </source>
</evidence>
<keyword evidence="7" id="KW-1278">Translocase</keyword>
<dbReference type="PANTHER" id="PTHR43553:SF27">
    <property type="entry name" value="ENERGY-COUPLING FACTOR TRANSPORTER ATP-BINDING PROTEIN ECFA2"/>
    <property type="match status" value="1"/>
</dbReference>
<feature type="domain" description="ABC transporter" evidence="9">
    <location>
        <begin position="2"/>
        <end position="241"/>
    </location>
</feature>
<dbReference type="Gene3D" id="3.40.50.300">
    <property type="entry name" value="P-loop containing nucleotide triphosphate hydrolases"/>
    <property type="match status" value="1"/>
</dbReference>
<dbReference type="SUPFAM" id="SSF52540">
    <property type="entry name" value="P-loop containing nucleoside triphosphate hydrolases"/>
    <property type="match status" value="1"/>
</dbReference>
<dbReference type="GO" id="GO:0015087">
    <property type="term" value="F:cobalt ion transmembrane transporter activity"/>
    <property type="evidence" value="ECO:0007669"/>
    <property type="project" value="UniProtKB-ARBA"/>
</dbReference>
<dbReference type="InterPro" id="IPR003593">
    <property type="entry name" value="AAA+_ATPase"/>
</dbReference>
<dbReference type="PROSITE" id="PS00211">
    <property type="entry name" value="ABC_TRANSPORTER_1"/>
    <property type="match status" value="1"/>
</dbReference>
<proteinExistence type="inferred from homology"/>
<dbReference type="SMART" id="SM00382">
    <property type="entry name" value="AAA"/>
    <property type="match status" value="1"/>
</dbReference>
<comment type="subcellular location">
    <subcellularLocation>
        <location evidence="1">Cell membrane</location>
        <topology evidence="1">Peripheral membrane protein</topology>
    </subcellularLocation>
</comment>
<dbReference type="InterPro" id="IPR015856">
    <property type="entry name" value="ABC_transpr_CbiO/EcfA_su"/>
</dbReference>
<evidence type="ECO:0000313" key="11">
    <source>
        <dbReference type="Proteomes" id="UP000298347"/>
    </source>
</evidence>
<evidence type="ECO:0000256" key="1">
    <source>
        <dbReference type="ARBA" id="ARBA00004202"/>
    </source>
</evidence>
<dbReference type="GO" id="GO:0016887">
    <property type="term" value="F:ATP hydrolysis activity"/>
    <property type="evidence" value="ECO:0007669"/>
    <property type="project" value="InterPro"/>
</dbReference>
<dbReference type="FunFam" id="3.40.50.300:FF:000224">
    <property type="entry name" value="Energy-coupling factor transporter ATP-binding protein EcfA"/>
    <property type="match status" value="1"/>
</dbReference>
<dbReference type="GO" id="GO:0005524">
    <property type="term" value="F:ATP binding"/>
    <property type="evidence" value="ECO:0007669"/>
    <property type="project" value="UniProtKB-KW"/>
</dbReference>
<dbReference type="Proteomes" id="UP000298347">
    <property type="component" value="Unassembled WGS sequence"/>
</dbReference>
<evidence type="ECO:0000259" key="9">
    <source>
        <dbReference type="PROSITE" id="PS50893"/>
    </source>
</evidence>
<evidence type="ECO:0000256" key="2">
    <source>
        <dbReference type="ARBA" id="ARBA00005417"/>
    </source>
</evidence>
<dbReference type="InterPro" id="IPR017871">
    <property type="entry name" value="ABC_transporter-like_CS"/>
</dbReference>
<organism evidence="10 11">
    <name type="scientific">Sporolactobacillus shoreae</name>
    <dbReference type="NCBI Taxonomy" id="1465501"/>
    <lineage>
        <taxon>Bacteria</taxon>
        <taxon>Bacillati</taxon>
        <taxon>Bacillota</taxon>
        <taxon>Bacilli</taxon>
        <taxon>Bacillales</taxon>
        <taxon>Sporolactobacillaceae</taxon>
        <taxon>Sporolactobacillus</taxon>
    </lineage>
</organism>
<evidence type="ECO:0000256" key="7">
    <source>
        <dbReference type="ARBA" id="ARBA00022967"/>
    </source>
</evidence>
<dbReference type="GO" id="GO:0043190">
    <property type="term" value="C:ATP-binding cassette (ABC) transporter complex"/>
    <property type="evidence" value="ECO:0007669"/>
    <property type="project" value="TreeGrafter"/>
</dbReference>
<dbReference type="InterPro" id="IPR003439">
    <property type="entry name" value="ABC_transporter-like_ATP-bd"/>
</dbReference>
<keyword evidence="3" id="KW-0813">Transport</keyword>
<comment type="caution">
    <text evidence="10">The sequence shown here is derived from an EMBL/GenBank/DDBJ whole genome shotgun (WGS) entry which is preliminary data.</text>
</comment>
<dbReference type="CDD" id="cd03225">
    <property type="entry name" value="ABC_cobalt_CbiO_domain1"/>
    <property type="match status" value="1"/>
</dbReference>
<keyword evidence="8" id="KW-0472">Membrane</keyword>